<gene>
    <name evidence="1" type="ORF">D7V88_03715</name>
</gene>
<accession>A0A3A8JBV0</accession>
<evidence type="ECO:0000313" key="2">
    <source>
        <dbReference type="Proteomes" id="UP000268094"/>
    </source>
</evidence>
<organism evidence="1 2">
    <name type="scientific">Corallococcus terminator</name>
    <dbReference type="NCBI Taxonomy" id="2316733"/>
    <lineage>
        <taxon>Bacteria</taxon>
        <taxon>Pseudomonadati</taxon>
        <taxon>Myxococcota</taxon>
        <taxon>Myxococcia</taxon>
        <taxon>Myxococcales</taxon>
        <taxon>Cystobacterineae</taxon>
        <taxon>Myxococcaceae</taxon>
        <taxon>Corallococcus</taxon>
    </lineage>
</organism>
<reference evidence="2" key="1">
    <citation type="submission" date="2018-09" db="EMBL/GenBank/DDBJ databases">
        <authorList>
            <person name="Livingstone P.G."/>
            <person name="Whitworth D.E."/>
        </authorList>
    </citation>
    <scope>NUCLEOTIDE SEQUENCE [LARGE SCALE GENOMIC DNA]</scope>
    <source>
        <strain evidence="2">CA054A</strain>
    </source>
</reference>
<evidence type="ECO:0000313" key="1">
    <source>
        <dbReference type="EMBL" id="RKG93159.1"/>
    </source>
</evidence>
<comment type="caution">
    <text evidence="1">The sequence shown here is derived from an EMBL/GenBank/DDBJ whole genome shotgun (WGS) entry which is preliminary data.</text>
</comment>
<proteinExistence type="predicted"/>
<sequence length="327" mass="35821">MPSMDEHKHGRHDRCQLEPVPQGCWLVIPYKDTDEGERPVLAGETFWESHYIWMEDSSGKPILQAIVGQPVRVFVRIRNRGTLTSFPTRVTFAFVDASLGIAWSAPRVLAQVGTNVPPNQLGPGVMDVECPVPWVPGPFSTHACLLVMCDGVFMDRPTVPWSAGFDRHVAQHNVTIVPAAPGSTLTFPLQFATVLAATSTVRFAAQAAWVEASDAEQVLRYAPGRRGVRGTLLEPGIVKESFRPGRIETVGALEQGPLEYRAEAHGEAVGFVSLGEPLESRPRELQRVDFELTVPFGEEAPFLLVRLAQVEDGVVTGGYTGVFQLRT</sequence>
<dbReference type="Proteomes" id="UP000268094">
    <property type="component" value="Unassembled WGS sequence"/>
</dbReference>
<dbReference type="EMBL" id="RAVZ01000013">
    <property type="protein sequence ID" value="RKG93159.1"/>
    <property type="molecule type" value="Genomic_DNA"/>
</dbReference>
<protein>
    <submittedName>
        <fullName evidence="1">Uncharacterized protein</fullName>
    </submittedName>
</protein>
<name>A0A3A8JBV0_9BACT</name>
<keyword evidence="2" id="KW-1185">Reference proteome</keyword>
<dbReference type="AlphaFoldDB" id="A0A3A8JBV0"/>